<protein>
    <submittedName>
        <fullName evidence="2">Uncharacterized protein</fullName>
    </submittedName>
</protein>
<evidence type="ECO:0000313" key="2">
    <source>
        <dbReference type="EMBL" id="KKK84841.1"/>
    </source>
</evidence>
<sequence length="22" mass="2372">TPDKSKKQAQDEEPDLDLLSGG</sequence>
<gene>
    <name evidence="2" type="ORF">LCGC14_2779250</name>
</gene>
<dbReference type="EMBL" id="LAZR01051581">
    <property type="protein sequence ID" value="KKK84841.1"/>
    <property type="molecule type" value="Genomic_DNA"/>
</dbReference>
<proteinExistence type="predicted"/>
<feature type="region of interest" description="Disordered" evidence="1">
    <location>
        <begin position="1"/>
        <end position="22"/>
    </location>
</feature>
<feature type="compositionally biased region" description="Basic and acidic residues" evidence="1">
    <location>
        <begin position="1"/>
        <end position="10"/>
    </location>
</feature>
<organism evidence="2">
    <name type="scientific">marine sediment metagenome</name>
    <dbReference type="NCBI Taxonomy" id="412755"/>
    <lineage>
        <taxon>unclassified sequences</taxon>
        <taxon>metagenomes</taxon>
        <taxon>ecological metagenomes</taxon>
    </lineage>
</organism>
<reference evidence="2" key="1">
    <citation type="journal article" date="2015" name="Nature">
        <title>Complex archaea that bridge the gap between prokaryotes and eukaryotes.</title>
        <authorList>
            <person name="Spang A."/>
            <person name="Saw J.H."/>
            <person name="Jorgensen S.L."/>
            <person name="Zaremba-Niedzwiedzka K."/>
            <person name="Martijn J."/>
            <person name="Lind A.E."/>
            <person name="van Eijk R."/>
            <person name="Schleper C."/>
            <person name="Guy L."/>
            <person name="Ettema T.J."/>
        </authorList>
    </citation>
    <scope>NUCLEOTIDE SEQUENCE</scope>
</reference>
<evidence type="ECO:0000256" key="1">
    <source>
        <dbReference type="SAM" id="MobiDB-lite"/>
    </source>
</evidence>
<comment type="caution">
    <text evidence="2">The sequence shown here is derived from an EMBL/GenBank/DDBJ whole genome shotgun (WGS) entry which is preliminary data.</text>
</comment>
<feature type="non-terminal residue" evidence="2">
    <location>
        <position position="1"/>
    </location>
</feature>
<accession>A0A0F9BKB4</accession>
<name>A0A0F9BKB4_9ZZZZ</name>
<dbReference type="AlphaFoldDB" id="A0A0F9BKB4"/>